<evidence type="ECO:0000259" key="2">
    <source>
        <dbReference type="Pfam" id="PF07833"/>
    </source>
</evidence>
<dbReference type="Gene3D" id="3.30.457.10">
    <property type="entry name" value="Copper amine oxidase-like, N-terminal domain"/>
    <property type="match status" value="2"/>
</dbReference>
<dbReference type="RefSeq" id="WP_171652370.1">
    <property type="nucleotide sequence ID" value="NZ_WHOD01000055.1"/>
</dbReference>
<dbReference type="InterPro" id="IPR035986">
    <property type="entry name" value="PKD_dom_sf"/>
</dbReference>
<evidence type="ECO:0000256" key="1">
    <source>
        <dbReference type="SAM" id="SignalP"/>
    </source>
</evidence>
<evidence type="ECO:0000313" key="4">
    <source>
        <dbReference type="Proteomes" id="UP000641588"/>
    </source>
</evidence>
<accession>A0A972K2S3</accession>
<keyword evidence="4" id="KW-1185">Reference proteome</keyword>
<feature type="signal peptide" evidence="1">
    <location>
        <begin position="1"/>
        <end position="20"/>
    </location>
</feature>
<proteinExistence type="predicted"/>
<feature type="domain" description="Copper amine oxidase-like N-terminal" evidence="2">
    <location>
        <begin position="50"/>
        <end position="155"/>
    </location>
</feature>
<gene>
    <name evidence="3" type="ORF">GC093_13185</name>
</gene>
<dbReference type="InterPro" id="IPR012854">
    <property type="entry name" value="Cu_amine_oxidase-like_N"/>
</dbReference>
<evidence type="ECO:0000313" key="3">
    <source>
        <dbReference type="EMBL" id="NOU94162.1"/>
    </source>
</evidence>
<feature type="chain" id="PRO_5039159858" description="Copper amine oxidase-like N-terminal domain-containing protein" evidence="1">
    <location>
        <begin position="21"/>
        <end position="596"/>
    </location>
</feature>
<dbReference type="SUPFAM" id="SSF49299">
    <property type="entry name" value="PKD domain"/>
    <property type="match status" value="1"/>
</dbReference>
<reference evidence="3" key="1">
    <citation type="submission" date="2019-10" db="EMBL/GenBank/DDBJ databases">
        <title>Description of Paenibacillus glebae sp. nov.</title>
        <authorList>
            <person name="Carlier A."/>
            <person name="Qi S."/>
        </authorList>
    </citation>
    <scope>NUCLEOTIDE SEQUENCE</scope>
    <source>
        <strain evidence="3">LMG 31456</strain>
    </source>
</reference>
<dbReference type="Pfam" id="PF07833">
    <property type="entry name" value="Cu_amine_oxidN1"/>
    <property type="match status" value="1"/>
</dbReference>
<comment type="caution">
    <text evidence="3">The sequence shown here is derived from an EMBL/GenBank/DDBJ whole genome shotgun (WGS) entry which is preliminary data.</text>
</comment>
<dbReference type="SUPFAM" id="SSF55383">
    <property type="entry name" value="Copper amine oxidase, domain N"/>
    <property type="match status" value="2"/>
</dbReference>
<organism evidence="3 4">
    <name type="scientific">Paenibacillus foliorum</name>
    <dbReference type="NCBI Taxonomy" id="2654974"/>
    <lineage>
        <taxon>Bacteria</taxon>
        <taxon>Bacillati</taxon>
        <taxon>Bacillota</taxon>
        <taxon>Bacilli</taxon>
        <taxon>Bacillales</taxon>
        <taxon>Paenibacillaceae</taxon>
        <taxon>Paenibacillus</taxon>
    </lineage>
</organism>
<sequence>MYRLLSASMKPAILLSTTLAACLIMPVSSEAVSVTTTQLKLIADNAQASLNGVQIKLDEPPSIINNRFYIPAKWLADTLNFSLEWDSKEEKIKLLAPKAFIEFDVPHNIIKVNGNTIPFDSVAVIRNDRLMIQLSWLGQYADIPYQYKEESKSVVMNYIGKPYAPYSESLFHKDDSQPNSKPAAVFAFGKSSYRLGEPVEYIDLSYDPDAEGLPEYDWVGKQEAFFQPGIYTVTLQVSDGHGNRSEPFSKTVTILNEPFVSEEDYPFYFKPAGTLVELKTNWLKGVQTAADSKPPVVVRQPEDRKLIIGGSAKPVEQKGFLYQDSFKQRARLSLQYVNGRDKPVQYGIVLRNESMDKPVHITTTRKAEAQASIYTPLLAQKTAEEFLVSGSINDEMSIERGGAVFYKISSETAPGQGYHGIYDIETDGEVTVSYVMMEPGESLYNLGAYSNSGQISTGSRSYPVAEVSWQVDARDLKVPTAIGIGDPAVEPPIRGIDARTKKDVNVQGLGSIRYKVQVNVSDKTTVALRPRSGFFQGAIRVNGSPILVPAGGLISNDIILLHRTQAKENKIDIELMATDGSSVPLDLVMIPLNKIK</sequence>
<keyword evidence="1" id="KW-0732">Signal</keyword>
<dbReference type="EMBL" id="WHOD01000055">
    <property type="protein sequence ID" value="NOU94162.1"/>
    <property type="molecule type" value="Genomic_DNA"/>
</dbReference>
<dbReference type="AlphaFoldDB" id="A0A972K2S3"/>
<dbReference type="Proteomes" id="UP000641588">
    <property type="component" value="Unassembled WGS sequence"/>
</dbReference>
<dbReference type="PROSITE" id="PS51257">
    <property type="entry name" value="PROKAR_LIPOPROTEIN"/>
    <property type="match status" value="1"/>
</dbReference>
<name>A0A972K2S3_9BACL</name>
<protein>
    <recommendedName>
        <fullName evidence="2">Copper amine oxidase-like N-terminal domain-containing protein</fullName>
    </recommendedName>
</protein>
<dbReference type="InterPro" id="IPR036582">
    <property type="entry name" value="Mao_N_sf"/>
</dbReference>